<dbReference type="InParanoid" id="A0A6I9UE80"/>
<organism evidence="3 4">
    <name type="scientific">Sesamum indicum</name>
    <name type="common">Oriental sesame</name>
    <name type="synonym">Sesamum orientale</name>
    <dbReference type="NCBI Taxonomy" id="4182"/>
    <lineage>
        <taxon>Eukaryota</taxon>
        <taxon>Viridiplantae</taxon>
        <taxon>Streptophyta</taxon>
        <taxon>Embryophyta</taxon>
        <taxon>Tracheophyta</taxon>
        <taxon>Spermatophyta</taxon>
        <taxon>Magnoliopsida</taxon>
        <taxon>eudicotyledons</taxon>
        <taxon>Gunneridae</taxon>
        <taxon>Pentapetalae</taxon>
        <taxon>asterids</taxon>
        <taxon>lamiids</taxon>
        <taxon>Lamiales</taxon>
        <taxon>Pedaliaceae</taxon>
        <taxon>Sesamum</taxon>
    </lineage>
</organism>
<dbReference type="PANTHER" id="PTHR31066:SF88">
    <property type="entry name" value="PB1 DOMAIN-CONTAINING PROTEIN"/>
    <property type="match status" value="1"/>
</dbReference>
<dbReference type="OrthoDB" id="1720031at2759"/>
<sequence length="518" mass="55490">MEAPQLPPSSTSPAAATSPRPPIAPSKLRLMCSYGGHIVPRPHDKSLFYAGGETRIVAVDRRTTAASLSALSAHFSRTLFHNRPFHLKYQLPNEDLDSLISVITDEDLSNMLDEHDRISPPARIRLFLFPVKPESLGSALVDPKSDSWFSDALKSTHILQKGQSADAGLLLGIGSDLDAPVENGSNSGGGEAKLGAESLVLETSSSFGSTSSSFSMSNSPSIGIVNCDEKGLNLLDRKTMLHSSASVDSENGVGSLAAPQKAESFQAPLIQVGPVASSENPVYDPSINITTQKTVQLLGYPLSQQPDGKKLPHETQLIQGGLQYVPQYAGPVPFSPYYPVYQMPMHPQHISCPPNQPYPVYLVPVRPTQYHNMSMQSNTFDANANSSSSRPPLHPQTAPIAQPVAHKEVFGAQIAESATKIYCSIPAATQVVSIPSNQGQLVVGAHEAQIATEQATTAPVISATQGGEFDEDIAYNPIYKTQPSAPLLASQYQTMTKGTMMLPEPTVQQQPNHAKQQA</sequence>
<evidence type="ECO:0000313" key="4">
    <source>
        <dbReference type="RefSeq" id="XP_011099523.1"/>
    </source>
</evidence>
<proteinExistence type="predicted"/>
<dbReference type="SUPFAM" id="SSF54277">
    <property type="entry name" value="CAD &amp; PB1 domains"/>
    <property type="match status" value="1"/>
</dbReference>
<dbReference type="InterPro" id="IPR000270">
    <property type="entry name" value="PB1_dom"/>
</dbReference>
<evidence type="ECO:0000313" key="3">
    <source>
        <dbReference type="Proteomes" id="UP000504604"/>
    </source>
</evidence>
<dbReference type="SMART" id="SM00666">
    <property type="entry name" value="PB1"/>
    <property type="match status" value="1"/>
</dbReference>
<dbReference type="Gene3D" id="3.10.20.90">
    <property type="entry name" value="Phosphatidylinositol 3-kinase Catalytic Subunit, Chain A, domain 1"/>
    <property type="match status" value="1"/>
</dbReference>
<dbReference type="PANTHER" id="PTHR31066">
    <property type="entry name" value="OS05G0427100 PROTEIN-RELATED"/>
    <property type="match status" value="1"/>
</dbReference>
<feature type="compositionally biased region" description="Low complexity" evidence="1">
    <location>
        <begin position="1"/>
        <end position="18"/>
    </location>
</feature>
<accession>A0A6I9UE80</accession>
<gene>
    <name evidence="4" type="primary">LOC105177919</name>
</gene>
<dbReference type="AlphaFoldDB" id="A0A6I9UE80"/>
<feature type="region of interest" description="Disordered" evidence="1">
    <location>
        <begin position="1"/>
        <end position="23"/>
    </location>
</feature>
<feature type="region of interest" description="Disordered" evidence="1">
    <location>
        <begin position="379"/>
        <end position="398"/>
    </location>
</feature>
<dbReference type="RefSeq" id="XP_011099523.1">
    <property type="nucleotide sequence ID" value="XM_011101221.2"/>
</dbReference>
<dbReference type="FunCoup" id="A0A6I9UE80">
    <property type="interactions" value="181"/>
</dbReference>
<feature type="domain" description="PB1" evidence="2">
    <location>
        <begin position="42"/>
        <end position="131"/>
    </location>
</feature>
<dbReference type="InterPro" id="IPR053198">
    <property type="entry name" value="Gynoecium_Dev_Regulator"/>
</dbReference>
<evidence type="ECO:0000259" key="2">
    <source>
        <dbReference type="SMART" id="SM00666"/>
    </source>
</evidence>
<feature type="compositionally biased region" description="Polar residues" evidence="1">
    <location>
        <begin position="379"/>
        <end position="390"/>
    </location>
</feature>
<dbReference type="Pfam" id="PF00564">
    <property type="entry name" value="PB1"/>
    <property type="match status" value="1"/>
</dbReference>
<dbReference type="KEGG" id="sind:105177919"/>
<reference evidence="4" key="1">
    <citation type="submission" date="2025-08" db="UniProtKB">
        <authorList>
            <consortium name="RefSeq"/>
        </authorList>
    </citation>
    <scope>IDENTIFICATION</scope>
</reference>
<protein>
    <submittedName>
        <fullName evidence="4">Uncharacterized protein LOC105177919</fullName>
    </submittedName>
</protein>
<evidence type="ECO:0000256" key="1">
    <source>
        <dbReference type="SAM" id="MobiDB-lite"/>
    </source>
</evidence>
<dbReference type="GeneID" id="105177919"/>
<dbReference type="Gramene" id="SIN_1025573.t">
    <property type="protein sequence ID" value="SIN_1025573.t"/>
    <property type="gene ID" value="SIN_1025573"/>
</dbReference>
<keyword evidence="3" id="KW-1185">Reference proteome</keyword>
<dbReference type="Proteomes" id="UP000504604">
    <property type="component" value="Linkage group LG15"/>
</dbReference>
<dbReference type="CDD" id="cd06410">
    <property type="entry name" value="PB1_UP2"/>
    <property type="match status" value="1"/>
</dbReference>
<name>A0A6I9UE80_SESIN</name>